<keyword evidence="3" id="KW-1185">Reference proteome</keyword>
<organism evidence="2 3">
    <name type="scientific">Psychrobacter aestuarii</name>
    <dbReference type="NCBI Taxonomy" id="556327"/>
    <lineage>
        <taxon>Bacteria</taxon>
        <taxon>Pseudomonadati</taxon>
        <taxon>Pseudomonadota</taxon>
        <taxon>Gammaproteobacteria</taxon>
        <taxon>Moraxellales</taxon>
        <taxon>Moraxellaceae</taxon>
        <taxon>Psychrobacter</taxon>
    </lineage>
</organism>
<dbReference type="InterPro" id="IPR021383">
    <property type="entry name" value="DUF3015"/>
</dbReference>
<evidence type="ECO:0008006" key="4">
    <source>
        <dbReference type="Google" id="ProtNLM"/>
    </source>
</evidence>
<dbReference type="Proteomes" id="UP001501787">
    <property type="component" value="Unassembled WGS sequence"/>
</dbReference>
<name>A0ABN0W3B2_9GAMM</name>
<feature type="chain" id="PRO_5046458052" description="DUF3015 domain-containing protein" evidence="1">
    <location>
        <begin position="20"/>
        <end position="163"/>
    </location>
</feature>
<feature type="signal peptide" evidence="1">
    <location>
        <begin position="1"/>
        <end position="19"/>
    </location>
</feature>
<comment type="caution">
    <text evidence="2">The sequence shown here is derived from an EMBL/GenBank/DDBJ whole genome shotgun (WGS) entry which is preliminary data.</text>
</comment>
<evidence type="ECO:0000313" key="2">
    <source>
        <dbReference type="EMBL" id="GAA0323976.1"/>
    </source>
</evidence>
<dbReference type="RefSeq" id="WP_201504516.1">
    <property type="nucleotide sequence ID" value="NZ_BAAAFR010000008.1"/>
</dbReference>
<dbReference type="EMBL" id="BAAAFR010000008">
    <property type="protein sequence ID" value="GAA0323976.1"/>
    <property type="molecule type" value="Genomic_DNA"/>
</dbReference>
<reference evidence="2 3" key="1">
    <citation type="journal article" date="2019" name="Int. J. Syst. Evol. Microbiol.">
        <title>The Global Catalogue of Microorganisms (GCM) 10K type strain sequencing project: providing services to taxonomists for standard genome sequencing and annotation.</title>
        <authorList>
            <consortium name="The Broad Institute Genomics Platform"/>
            <consortium name="The Broad Institute Genome Sequencing Center for Infectious Disease"/>
            <person name="Wu L."/>
            <person name="Ma J."/>
        </authorList>
    </citation>
    <scope>NUCLEOTIDE SEQUENCE [LARGE SCALE GENOMIC DNA]</scope>
    <source>
        <strain evidence="2 3">JCM 16343</strain>
    </source>
</reference>
<dbReference type="Pfam" id="PF11220">
    <property type="entry name" value="DUF3015"/>
    <property type="match status" value="1"/>
</dbReference>
<evidence type="ECO:0000256" key="1">
    <source>
        <dbReference type="SAM" id="SignalP"/>
    </source>
</evidence>
<accession>A0ABN0W3B2</accession>
<evidence type="ECO:0000313" key="3">
    <source>
        <dbReference type="Proteomes" id="UP001501787"/>
    </source>
</evidence>
<sequence length="163" mass="16905">MIKKLAIATVCAAMMPLTAANADLGSNFKTADTGRSIEQIYKECGIGGALFGKSSPILAIISNVTWDLGTTAATSDSMSPETCQGGNVRAAVLIKEAFPSVEKDLAAGQGAHLSALQNVAGCYSVANIRKEYGAYAQTSAYRNATQDQNAEALYSIVSNSCAI</sequence>
<gene>
    <name evidence="2" type="ORF">GCM10009129_22230</name>
</gene>
<proteinExistence type="predicted"/>
<keyword evidence="1" id="KW-0732">Signal</keyword>
<protein>
    <recommendedName>
        <fullName evidence="4">DUF3015 domain-containing protein</fullName>
    </recommendedName>
</protein>